<dbReference type="Proteomes" id="UP000298653">
    <property type="component" value="Chromosome"/>
</dbReference>
<dbReference type="RefSeq" id="WP_137328020.1">
    <property type="nucleotide sequence ID" value="NZ_CP040058.1"/>
</dbReference>
<reference evidence="6 7" key="1">
    <citation type="submission" date="2019-05" db="EMBL/GenBank/DDBJ databases">
        <title>Complete genome sequencing of Anaerostipes rhamnosivorans.</title>
        <authorList>
            <person name="Bui T.P.N."/>
            <person name="de Vos W.M."/>
        </authorList>
    </citation>
    <scope>NUCLEOTIDE SEQUENCE [LARGE SCALE GENOMIC DNA]</scope>
    <source>
        <strain evidence="6 7">1y2</strain>
    </source>
</reference>
<dbReference type="Pfam" id="PF04198">
    <property type="entry name" value="Sugar-bind"/>
    <property type="match status" value="1"/>
</dbReference>
<dbReference type="SUPFAM" id="SSF100950">
    <property type="entry name" value="NagB/RpiA/CoA transferase-like"/>
    <property type="match status" value="1"/>
</dbReference>
<organism evidence="6 7">
    <name type="scientific">Anaerostipes rhamnosivorans</name>
    <dbReference type="NCBI Taxonomy" id="1229621"/>
    <lineage>
        <taxon>Bacteria</taxon>
        <taxon>Bacillati</taxon>
        <taxon>Bacillota</taxon>
        <taxon>Clostridia</taxon>
        <taxon>Lachnospirales</taxon>
        <taxon>Lachnospiraceae</taxon>
        <taxon>Anaerostipes</taxon>
    </lineage>
</organism>
<dbReference type="PANTHER" id="PTHR34294:SF1">
    <property type="entry name" value="TRANSCRIPTIONAL REGULATOR LSRR"/>
    <property type="match status" value="1"/>
</dbReference>
<dbReference type="InterPro" id="IPR036390">
    <property type="entry name" value="WH_DNA-bd_sf"/>
</dbReference>
<evidence type="ECO:0000313" key="7">
    <source>
        <dbReference type="Proteomes" id="UP000298653"/>
    </source>
</evidence>
<keyword evidence="4" id="KW-0804">Transcription</keyword>
<dbReference type="InterPro" id="IPR051054">
    <property type="entry name" value="SorC_transcr_regulators"/>
</dbReference>
<feature type="domain" description="HTH crp-type" evidence="5">
    <location>
        <begin position="1"/>
        <end position="76"/>
    </location>
</feature>
<dbReference type="AlphaFoldDB" id="A0A4P8IAE5"/>
<dbReference type="InterPro" id="IPR037171">
    <property type="entry name" value="NagB/RpiA_transferase-like"/>
</dbReference>
<dbReference type="KEGG" id="arf:AR1Y2_1034"/>
<evidence type="ECO:0000259" key="5">
    <source>
        <dbReference type="PROSITE" id="PS51063"/>
    </source>
</evidence>
<dbReference type="EMBL" id="CP040058">
    <property type="protein sequence ID" value="QCP34488.1"/>
    <property type="molecule type" value="Genomic_DNA"/>
</dbReference>
<dbReference type="PANTHER" id="PTHR34294">
    <property type="entry name" value="TRANSCRIPTIONAL REGULATOR-RELATED"/>
    <property type="match status" value="1"/>
</dbReference>
<dbReference type="OrthoDB" id="58802at2"/>
<dbReference type="GO" id="GO:0006352">
    <property type="term" value="P:DNA-templated transcription initiation"/>
    <property type="evidence" value="ECO:0007669"/>
    <property type="project" value="InterPro"/>
</dbReference>
<dbReference type="GO" id="GO:0003677">
    <property type="term" value="F:DNA binding"/>
    <property type="evidence" value="ECO:0007669"/>
    <property type="project" value="UniProtKB-KW"/>
</dbReference>
<protein>
    <submittedName>
        <fullName evidence="6">Sorbitol operon transcription regulator</fullName>
    </submittedName>
</protein>
<dbReference type="InterPro" id="IPR007324">
    <property type="entry name" value="Sugar-bd_dom_put"/>
</dbReference>
<dbReference type="InterPro" id="IPR007630">
    <property type="entry name" value="RNA_pol_sigma70_r4"/>
</dbReference>
<dbReference type="GO" id="GO:0030246">
    <property type="term" value="F:carbohydrate binding"/>
    <property type="evidence" value="ECO:0007669"/>
    <property type="project" value="InterPro"/>
</dbReference>
<evidence type="ECO:0000256" key="2">
    <source>
        <dbReference type="ARBA" id="ARBA00023015"/>
    </source>
</evidence>
<evidence type="ECO:0000313" key="6">
    <source>
        <dbReference type="EMBL" id="QCP34488.1"/>
    </source>
</evidence>
<dbReference type="PROSITE" id="PS51063">
    <property type="entry name" value="HTH_CRP_2"/>
    <property type="match status" value="1"/>
</dbReference>
<dbReference type="InterPro" id="IPR012318">
    <property type="entry name" value="HTH_CRP"/>
</dbReference>
<proteinExistence type="inferred from homology"/>
<name>A0A4P8IAE5_9FIRM</name>
<keyword evidence="2" id="KW-0805">Transcription regulation</keyword>
<evidence type="ECO:0000256" key="4">
    <source>
        <dbReference type="ARBA" id="ARBA00023163"/>
    </source>
</evidence>
<dbReference type="SUPFAM" id="SSF46785">
    <property type="entry name" value="Winged helix' DNA-binding domain"/>
    <property type="match status" value="1"/>
</dbReference>
<sequence>MDMQRRTMTLISKLYYEENMTQQQIAKQTGLSRMKVSRILQKAKEEEVVRIIIDYSGVYPELEQDVKKKYELKDVVVIDTSIGNSSKEQVASAAAYYLERHLEGGVTVAVGWGSTMRLIPDYVQKMNHPDLLFSPIIGGHGQSELDMHATTIASTLAKKAGGRSLSLIAPALVNSKEEKEFLINDEQVKKVIEKTSQAEYAVFSLGNPLAKDSSISKSGYISEQDLKQLGKEDAICDVVSVVFLDKDSEICCENITERCIGITEKQLKQIPNKICVVESEEKYASVKSALEAGYIDILITDQNTAQYLSK</sequence>
<keyword evidence="3" id="KW-0238">DNA-binding</keyword>
<evidence type="ECO:0000256" key="3">
    <source>
        <dbReference type="ARBA" id="ARBA00023125"/>
    </source>
</evidence>
<dbReference type="Gene3D" id="3.40.50.1360">
    <property type="match status" value="1"/>
</dbReference>
<evidence type="ECO:0000256" key="1">
    <source>
        <dbReference type="ARBA" id="ARBA00010466"/>
    </source>
</evidence>
<dbReference type="Pfam" id="PF04545">
    <property type="entry name" value="Sigma70_r4"/>
    <property type="match status" value="1"/>
</dbReference>
<dbReference type="Gene3D" id="1.10.10.60">
    <property type="entry name" value="Homeodomain-like"/>
    <property type="match status" value="1"/>
</dbReference>
<dbReference type="GO" id="GO:0003700">
    <property type="term" value="F:DNA-binding transcription factor activity"/>
    <property type="evidence" value="ECO:0007669"/>
    <property type="project" value="InterPro"/>
</dbReference>
<gene>
    <name evidence="6" type="ORF">AR1Y2_1034</name>
</gene>
<comment type="similarity">
    <text evidence="1">Belongs to the SorC transcriptional regulatory family.</text>
</comment>
<accession>A0A4P8IAE5</accession>
<keyword evidence="7" id="KW-1185">Reference proteome</keyword>